<dbReference type="Proteomes" id="UP000229115">
    <property type="component" value="Segment"/>
</dbReference>
<proteinExistence type="predicted"/>
<protein>
    <submittedName>
        <fullName evidence="1">Uncharacterized protein</fullName>
    </submittedName>
</protein>
<reference evidence="1 2" key="1">
    <citation type="submission" date="2015-10" db="EMBL/GenBank/DDBJ databases">
        <title>Large-scale maps of variable infection efficiencies in aquatic Bacteriodetes phage-host model systems.</title>
        <authorList>
            <person name="Holmfeldt K."/>
            <person name="Solonenko N."/>
            <person name="Howard-Varona C."/>
            <person name="Moreno M."/>
            <person name="Malmstrom R.R."/>
            <person name="Blow M.J."/>
            <person name="Sullivan M.B."/>
        </authorList>
    </citation>
    <scope>NUCLEOTIDE SEQUENCE [LARGE SCALE GENOMIC DNA]</scope>
</reference>
<gene>
    <name evidence="1" type="ORF">Phi4113_001</name>
</gene>
<organism evidence="1 2">
    <name type="scientific">Cellulophaga phage phi4:1_13</name>
    <dbReference type="NCBI Taxonomy" id="1747284"/>
    <lineage>
        <taxon>Viruses</taxon>
        <taxon>Duplodnaviria</taxon>
        <taxon>Heunggongvirae</taxon>
        <taxon>Uroviricota</taxon>
        <taxon>Caudoviricetes</taxon>
        <taxon>Lightbulbvirus</taxon>
        <taxon>Lightbulbvirus Cba41</taxon>
    </lineage>
</organism>
<sequence length="90" mass="10814">MAEIDNFIDLLTFTEKVGERIESWIEKDMTFENGMKRLPEEGEEEFSWAFTQKGQRLYESYLSKAQRIIEKKYPNQNYEDLENYTGVIYP</sequence>
<evidence type="ECO:0000313" key="1">
    <source>
        <dbReference type="EMBL" id="ALO80010.1"/>
    </source>
</evidence>
<name>A0A0S2MVP4_9CAUD</name>
<evidence type="ECO:0000313" key="2">
    <source>
        <dbReference type="Proteomes" id="UP000229115"/>
    </source>
</evidence>
<dbReference type="EMBL" id="KT962245">
    <property type="protein sequence ID" value="ALO80010.1"/>
    <property type="molecule type" value="Genomic_RNA"/>
</dbReference>
<accession>A0A0S2MVP4</accession>